<accession>A0A6J6J618</accession>
<sequence length="92" mass="10515">MYVDQITWSQWGADGARGTGTYNVNDCEPDCADGTMLRGPVKITLSNPTEYKNKFYLRTLVIRSADGKNLPEMTSDTYEWDVMEFAEMMGWE</sequence>
<proteinExistence type="predicted"/>
<dbReference type="AlphaFoldDB" id="A0A6J6J618"/>
<gene>
    <name evidence="1" type="ORF">UFOPK1946_01162</name>
</gene>
<name>A0A6J6J618_9ZZZZ</name>
<dbReference type="EMBL" id="CAEZVG010000101">
    <property type="protein sequence ID" value="CAB4631549.1"/>
    <property type="molecule type" value="Genomic_DNA"/>
</dbReference>
<organism evidence="1">
    <name type="scientific">freshwater metagenome</name>
    <dbReference type="NCBI Taxonomy" id="449393"/>
    <lineage>
        <taxon>unclassified sequences</taxon>
        <taxon>metagenomes</taxon>
        <taxon>ecological metagenomes</taxon>
    </lineage>
</organism>
<evidence type="ECO:0000313" key="1">
    <source>
        <dbReference type="EMBL" id="CAB4631549.1"/>
    </source>
</evidence>
<reference evidence="1" key="1">
    <citation type="submission" date="2020-05" db="EMBL/GenBank/DDBJ databases">
        <authorList>
            <person name="Chiriac C."/>
            <person name="Salcher M."/>
            <person name="Ghai R."/>
            <person name="Kavagutti S V."/>
        </authorList>
    </citation>
    <scope>NUCLEOTIDE SEQUENCE</scope>
</reference>
<protein>
    <submittedName>
        <fullName evidence="1">Unannotated protein</fullName>
    </submittedName>
</protein>